<comment type="subcellular location">
    <subcellularLocation>
        <location evidence="7">Cell membrane</location>
        <topology evidence="7">Multi-pass membrane protein</topology>
    </subcellularLocation>
</comment>
<comment type="similarity">
    <text evidence="1 7">Belongs to the Lgt family.</text>
</comment>
<reference evidence="8 9" key="1">
    <citation type="submission" date="2012-10" db="EMBL/GenBank/DDBJ databases">
        <title>Genome sequencing of Tanticharoenia sakaeratensis NBRC 103193.</title>
        <authorList>
            <person name="Azuma Y."/>
            <person name="Hadano H."/>
            <person name="Hirakawa H."/>
            <person name="Matsushita K."/>
        </authorList>
    </citation>
    <scope>NUCLEOTIDE SEQUENCE [LARGE SCALE GENOMIC DNA]</scope>
    <source>
        <strain evidence="8 9">NBRC 103193</strain>
    </source>
</reference>
<dbReference type="GO" id="GO:0042158">
    <property type="term" value="P:lipoprotein biosynthetic process"/>
    <property type="evidence" value="ECO:0007669"/>
    <property type="project" value="UniProtKB-UniRule"/>
</dbReference>
<feature type="transmembrane region" description="Helical" evidence="7">
    <location>
        <begin position="244"/>
        <end position="264"/>
    </location>
</feature>
<accession>A0A0D6MGV3</accession>
<keyword evidence="6 7" id="KW-0472">Membrane</keyword>
<evidence type="ECO:0000256" key="1">
    <source>
        <dbReference type="ARBA" id="ARBA00007150"/>
    </source>
</evidence>
<feature type="transmembrane region" description="Helical" evidence="7">
    <location>
        <begin position="100"/>
        <end position="118"/>
    </location>
</feature>
<dbReference type="EC" id="2.5.1.145" evidence="7"/>
<dbReference type="NCBIfam" id="TIGR00544">
    <property type="entry name" value="lgt"/>
    <property type="match status" value="1"/>
</dbReference>
<comment type="pathway">
    <text evidence="7">Protein modification; lipoprotein biosynthesis (diacylglyceryl transfer).</text>
</comment>
<dbReference type="PROSITE" id="PS01311">
    <property type="entry name" value="LGT"/>
    <property type="match status" value="1"/>
</dbReference>
<evidence type="ECO:0000256" key="3">
    <source>
        <dbReference type="ARBA" id="ARBA00022679"/>
    </source>
</evidence>
<evidence type="ECO:0000313" key="9">
    <source>
        <dbReference type="Proteomes" id="UP000032679"/>
    </source>
</evidence>
<comment type="caution">
    <text evidence="8">The sequence shown here is derived from an EMBL/GenBank/DDBJ whole genome shotgun (WGS) entry which is preliminary data.</text>
</comment>
<keyword evidence="5 7" id="KW-1133">Transmembrane helix</keyword>
<dbReference type="OrthoDB" id="871140at2"/>
<feature type="transmembrane region" description="Helical" evidence="7">
    <location>
        <begin position="60"/>
        <end position="80"/>
    </location>
</feature>
<protein>
    <recommendedName>
        <fullName evidence="7">Phosphatidylglycerol--prolipoprotein diacylglyceryl transferase</fullName>
        <ecNumber evidence="7">2.5.1.145</ecNumber>
    </recommendedName>
</protein>
<feature type="binding site" evidence="7">
    <location>
        <position position="143"/>
    </location>
    <ligand>
        <name>a 1,2-diacyl-sn-glycero-3-phospho-(1'-sn-glycerol)</name>
        <dbReference type="ChEBI" id="CHEBI:64716"/>
    </ligand>
</feature>
<evidence type="ECO:0000313" key="8">
    <source>
        <dbReference type="EMBL" id="GAN52842.1"/>
    </source>
</evidence>
<keyword evidence="4 7" id="KW-0812">Transmembrane</keyword>
<dbReference type="Proteomes" id="UP000032679">
    <property type="component" value="Unassembled WGS sequence"/>
</dbReference>
<sequence length="280" mass="30483">MTLAVLPFPQIDPVAVHIGHFGIRWYALAYIVSLTAGWMIARRLCALVPVVATRLQVDDFASWAVLGVVLGGRLGYILFYQPAFYLSHPLEIIMVSHGGMSFHGGTLGVIAAMALFTWKHRLSFLGFADRIVTIVPMGLGIGRCANFVNGELWGRPASPDLPWAMVFPTGGPIPRHPSELYEALTEGLLLLCVMLVAASRPALRQRFGFLSGLFLFGYACARSFCELFREPDAFIGFLPFGVTMGQVLCVPMALAGIGLMTYAFRRPPILVPSVVPADAI</sequence>
<feature type="transmembrane region" description="Helical" evidence="7">
    <location>
        <begin position="23"/>
        <end position="40"/>
    </location>
</feature>
<evidence type="ECO:0000256" key="6">
    <source>
        <dbReference type="ARBA" id="ARBA00023136"/>
    </source>
</evidence>
<dbReference type="InterPro" id="IPR001640">
    <property type="entry name" value="Lgt"/>
</dbReference>
<feature type="transmembrane region" description="Helical" evidence="7">
    <location>
        <begin position="207"/>
        <end position="224"/>
    </location>
</feature>
<keyword evidence="2 7" id="KW-1003">Cell membrane</keyword>
<dbReference type="Pfam" id="PF01790">
    <property type="entry name" value="LGT"/>
    <property type="match status" value="1"/>
</dbReference>
<gene>
    <name evidence="7" type="primary">lgt</name>
    <name evidence="8" type="ORF">Tasa_003_020</name>
</gene>
<dbReference type="HAMAP" id="MF_01147">
    <property type="entry name" value="Lgt"/>
    <property type="match status" value="1"/>
</dbReference>
<dbReference type="PANTHER" id="PTHR30589">
    <property type="entry name" value="PROLIPOPROTEIN DIACYLGLYCERYL TRANSFERASE"/>
    <property type="match status" value="1"/>
</dbReference>
<dbReference type="UniPathway" id="UPA00664"/>
<dbReference type="RefSeq" id="WP_048846222.1">
    <property type="nucleotide sequence ID" value="NZ_BALE01000003.1"/>
</dbReference>
<keyword evidence="3 7" id="KW-0808">Transferase</keyword>
<keyword evidence="8" id="KW-0449">Lipoprotein</keyword>
<dbReference type="EMBL" id="BALE01000003">
    <property type="protein sequence ID" value="GAN52842.1"/>
    <property type="molecule type" value="Genomic_DNA"/>
</dbReference>
<dbReference type="GO" id="GO:0008961">
    <property type="term" value="F:phosphatidylglycerol-prolipoprotein diacylglyceryl transferase activity"/>
    <property type="evidence" value="ECO:0007669"/>
    <property type="project" value="UniProtKB-UniRule"/>
</dbReference>
<dbReference type="AlphaFoldDB" id="A0A0D6MGV3"/>
<keyword evidence="9" id="KW-1185">Reference proteome</keyword>
<name>A0A0D6MGV3_9PROT</name>
<evidence type="ECO:0000256" key="7">
    <source>
        <dbReference type="HAMAP-Rule" id="MF_01147"/>
    </source>
</evidence>
<comment type="function">
    <text evidence="7">Catalyzes the transfer of the diacylglyceryl group from phosphatidylglycerol to the sulfhydryl group of the N-terminal cysteine of a prolipoprotein, the first step in the formation of mature lipoproteins.</text>
</comment>
<dbReference type="PANTHER" id="PTHR30589:SF0">
    <property type="entry name" value="PHOSPHATIDYLGLYCEROL--PROLIPOPROTEIN DIACYLGLYCERYL TRANSFERASE"/>
    <property type="match status" value="1"/>
</dbReference>
<evidence type="ECO:0000256" key="5">
    <source>
        <dbReference type="ARBA" id="ARBA00022989"/>
    </source>
</evidence>
<evidence type="ECO:0000256" key="4">
    <source>
        <dbReference type="ARBA" id="ARBA00022692"/>
    </source>
</evidence>
<dbReference type="STRING" id="1231623.Tasa_003_020"/>
<proteinExistence type="inferred from homology"/>
<dbReference type="GO" id="GO:0005886">
    <property type="term" value="C:plasma membrane"/>
    <property type="evidence" value="ECO:0007669"/>
    <property type="project" value="UniProtKB-SubCell"/>
</dbReference>
<evidence type="ECO:0000256" key="2">
    <source>
        <dbReference type="ARBA" id="ARBA00022475"/>
    </source>
</evidence>
<comment type="catalytic activity">
    <reaction evidence="7">
        <text>L-cysteinyl-[prolipoprotein] + a 1,2-diacyl-sn-glycero-3-phospho-(1'-sn-glycerol) = an S-1,2-diacyl-sn-glyceryl-L-cysteinyl-[prolipoprotein] + sn-glycerol 1-phosphate + H(+)</text>
        <dbReference type="Rhea" id="RHEA:56712"/>
        <dbReference type="Rhea" id="RHEA-COMP:14679"/>
        <dbReference type="Rhea" id="RHEA-COMP:14680"/>
        <dbReference type="ChEBI" id="CHEBI:15378"/>
        <dbReference type="ChEBI" id="CHEBI:29950"/>
        <dbReference type="ChEBI" id="CHEBI:57685"/>
        <dbReference type="ChEBI" id="CHEBI:64716"/>
        <dbReference type="ChEBI" id="CHEBI:140658"/>
        <dbReference type="EC" id="2.5.1.145"/>
    </reaction>
</comment>
<organism evidence="8 9">
    <name type="scientific">Tanticharoenia sakaeratensis NBRC 103193</name>
    <dbReference type="NCBI Taxonomy" id="1231623"/>
    <lineage>
        <taxon>Bacteria</taxon>
        <taxon>Pseudomonadati</taxon>
        <taxon>Pseudomonadota</taxon>
        <taxon>Alphaproteobacteria</taxon>
        <taxon>Acetobacterales</taxon>
        <taxon>Acetobacteraceae</taxon>
        <taxon>Tanticharoenia</taxon>
    </lineage>
</organism>